<feature type="compositionally biased region" description="Basic residues" evidence="6">
    <location>
        <begin position="27"/>
        <end position="38"/>
    </location>
</feature>
<dbReference type="GO" id="GO:0000175">
    <property type="term" value="F:3'-5'-RNA exonuclease activity"/>
    <property type="evidence" value="ECO:0007669"/>
    <property type="project" value="UniProtKB-UniRule"/>
</dbReference>
<evidence type="ECO:0000256" key="2">
    <source>
        <dbReference type="ARBA" id="ARBA00022723"/>
    </source>
</evidence>
<dbReference type="PANTHER" id="PTHR23355">
    <property type="entry name" value="RIBONUCLEASE"/>
    <property type="match status" value="1"/>
</dbReference>
<gene>
    <name evidence="8" type="ORF">C2S53_012040</name>
</gene>
<evidence type="ECO:0000256" key="4">
    <source>
        <dbReference type="ARBA" id="ARBA00022884"/>
    </source>
</evidence>
<feature type="compositionally biased region" description="Basic and acidic residues" evidence="6">
    <location>
        <begin position="14"/>
        <end position="26"/>
    </location>
</feature>
<evidence type="ECO:0000259" key="7">
    <source>
        <dbReference type="SMART" id="SM00955"/>
    </source>
</evidence>
<evidence type="ECO:0000313" key="9">
    <source>
        <dbReference type="Proteomes" id="UP001190926"/>
    </source>
</evidence>
<keyword evidence="4 5" id="KW-0694">RNA-binding</keyword>
<feature type="region of interest" description="Disordered" evidence="6">
    <location>
        <begin position="1"/>
        <end position="55"/>
    </location>
</feature>
<dbReference type="FunFam" id="2.40.50.690:FF:000007">
    <property type="entry name" value="DIS3-like exonuclease 2"/>
    <property type="match status" value="1"/>
</dbReference>
<dbReference type="EMBL" id="SDAM02000027">
    <property type="protein sequence ID" value="KAH6836072.1"/>
    <property type="molecule type" value="Genomic_DNA"/>
</dbReference>
<dbReference type="PANTHER" id="PTHR23355:SF9">
    <property type="entry name" value="DIS3-LIKE EXONUCLEASE 2"/>
    <property type="match status" value="1"/>
</dbReference>
<dbReference type="Gene3D" id="2.40.50.690">
    <property type="match status" value="1"/>
</dbReference>
<dbReference type="SMART" id="SM00955">
    <property type="entry name" value="RNB"/>
    <property type="match status" value="1"/>
</dbReference>
<dbReference type="InterPro" id="IPR028591">
    <property type="entry name" value="DIS3L2"/>
</dbReference>
<organism evidence="8 9">
    <name type="scientific">Perilla frutescens var. hirtella</name>
    <name type="common">Perilla citriodora</name>
    <name type="synonym">Perilla setoyensis</name>
    <dbReference type="NCBI Taxonomy" id="608512"/>
    <lineage>
        <taxon>Eukaryota</taxon>
        <taxon>Viridiplantae</taxon>
        <taxon>Streptophyta</taxon>
        <taxon>Embryophyta</taxon>
        <taxon>Tracheophyta</taxon>
        <taxon>Spermatophyta</taxon>
        <taxon>Magnoliopsida</taxon>
        <taxon>eudicotyledons</taxon>
        <taxon>Gunneridae</taxon>
        <taxon>Pentapetalae</taxon>
        <taxon>asterids</taxon>
        <taxon>lamiids</taxon>
        <taxon>Lamiales</taxon>
        <taxon>Lamiaceae</taxon>
        <taxon>Nepetoideae</taxon>
        <taxon>Elsholtzieae</taxon>
        <taxon>Perilla</taxon>
    </lineage>
</organism>
<proteinExistence type="inferred from homology"/>
<dbReference type="GO" id="GO:0003723">
    <property type="term" value="F:RNA binding"/>
    <property type="evidence" value="ECO:0007669"/>
    <property type="project" value="UniProtKB-KW"/>
</dbReference>
<dbReference type="InterPro" id="IPR041505">
    <property type="entry name" value="Dis3_CSD2"/>
</dbReference>
<dbReference type="GO" id="GO:1990074">
    <property type="term" value="P:polyuridylation-dependent mRNA catabolic process"/>
    <property type="evidence" value="ECO:0007669"/>
    <property type="project" value="UniProtKB-UniRule"/>
</dbReference>
<protein>
    <recommendedName>
        <fullName evidence="5">DIS3-like exonuclease 2</fullName>
        <ecNumber evidence="5">3.1.13.-</ecNumber>
    </recommendedName>
</protein>
<keyword evidence="9" id="KW-1185">Reference proteome</keyword>
<dbReference type="InterPro" id="IPR012340">
    <property type="entry name" value="NA-bd_OB-fold"/>
</dbReference>
<comment type="similarity">
    <text evidence="5">Belongs to the RNR ribonuclease family. DIS3L2 subfamily.</text>
</comment>
<evidence type="ECO:0000256" key="1">
    <source>
        <dbReference type="ARBA" id="ARBA00022490"/>
    </source>
</evidence>
<dbReference type="GO" id="GO:0000932">
    <property type="term" value="C:P-body"/>
    <property type="evidence" value="ECO:0007669"/>
    <property type="project" value="UniProtKB-SubCell"/>
</dbReference>
<dbReference type="Proteomes" id="UP001190926">
    <property type="component" value="Unassembled WGS sequence"/>
</dbReference>
<feature type="binding site" evidence="5">
    <location>
        <position position="516"/>
    </location>
    <ligand>
        <name>Mg(2+)</name>
        <dbReference type="ChEBI" id="CHEBI:18420"/>
    </ligand>
</feature>
<dbReference type="Pfam" id="PF00773">
    <property type="entry name" value="RNB"/>
    <property type="match status" value="1"/>
</dbReference>
<evidence type="ECO:0000256" key="5">
    <source>
        <dbReference type="HAMAP-Rule" id="MF_03045"/>
    </source>
</evidence>
<dbReference type="AlphaFoldDB" id="A0AAD4JLL5"/>
<dbReference type="HAMAP" id="MF_03045">
    <property type="entry name" value="DIS3L2"/>
    <property type="match status" value="1"/>
</dbReference>
<dbReference type="InterPro" id="IPR001900">
    <property type="entry name" value="RNase_II/R"/>
</dbReference>
<dbReference type="PROSITE" id="PS01175">
    <property type="entry name" value="RIBONUCLEASE_II"/>
    <property type="match status" value="1"/>
</dbReference>
<feature type="domain" description="RNB" evidence="7">
    <location>
        <begin position="495"/>
        <end position="848"/>
    </location>
</feature>
<comment type="subcellular location">
    <subcellularLocation>
        <location evidence="5">Cytoplasm</location>
    </subcellularLocation>
    <subcellularLocation>
        <location evidence="5">Cytoplasm</location>
        <location evidence="5">P-body</location>
    </subcellularLocation>
</comment>
<dbReference type="SUPFAM" id="SSF50249">
    <property type="entry name" value="Nucleic acid-binding proteins"/>
    <property type="match status" value="3"/>
</dbReference>
<feature type="compositionally biased region" description="Polar residues" evidence="6">
    <location>
        <begin position="39"/>
        <end position="55"/>
    </location>
</feature>
<evidence type="ECO:0000313" key="8">
    <source>
        <dbReference type="EMBL" id="KAH6836072.1"/>
    </source>
</evidence>
<evidence type="ECO:0000256" key="6">
    <source>
        <dbReference type="SAM" id="MobiDB-lite"/>
    </source>
</evidence>
<keyword evidence="5" id="KW-0269">Exonuclease</keyword>
<dbReference type="GO" id="GO:0046872">
    <property type="term" value="F:metal ion binding"/>
    <property type="evidence" value="ECO:0007669"/>
    <property type="project" value="UniProtKB-KW"/>
</dbReference>
<keyword evidence="5" id="KW-0378">Hydrolase</keyword>
<dbReference type="GO" id="GO:0000956">
    <property type="term" value="P:nuclear-transcribed mRNA catabolic process"/>
    <property type="evidence" value="ECO:0007669"/>
    <property type="project" value="UniProtKB-UniRule"/>
</dbReference>
<feature type="binding site" evidence="5">
    <location>
        <position position="507"/>
    </location>
    <ligand>
        <name>Mg(2+)</name>
        <dbReference type="ChEBI" id="CHEBI:18420"/>
    </ligand>
</feature>
<keyword evidence="5" id="KW-0540">Nuclease</keyword>
<feature type="site" description="Important for catalytic activity" evidence="5">
    <location>
        <position position="515"/>
    </location>
</feature>
<reference evidence="8 9" key="1">
    <citation type="journal article" date="2021" name="Nat. Commun.">
        <title>Incipient diploidization of the medicinal plant Perilla within 10,000 years.</title>
        <authorList>
            <person name="Zhang Y."/>
            <person name="Shen Q."/>
            <person name="Leng L."/>
            <person name="Zhang D."/>
            <person name="Chen S."/>
            <person name="Shi Y."/>
            <person name="Ning Z."/>
            <person name="Chen S."/>
        </authorList>
    </citation>
    <scope>NUCLEOTIDE SEQUENCE [LARGE SCALE GENOMIC DNA]</scope>
    <source>
        <strain evidence="9">cv. PC099</strain>
    </source>
</reference>
<keyword evidence="1 5" id="KW-0963">Cytoplasm</keyword>
<comment type="cofactor">
    <cofactor evidence="5">
        <name>Mg(2+)</name>
        <dbReference type="ChEBI" id="CHEBI:18420"/>
    </cofactor>
    <cofactor evidence="5">
        <name>Mn(2+)</name>
        <dbReference type="ChEBI" id="CHEBI:29035"/>
    </cofactor>
</comment>
<evidence type="ECO:0000256" key="3">
    <source>
        <dbReference type="ARBA" id="ARBA00022842"/>
    </source>
</evidence>
<dbReference type="Pfam" id="PF17849">
    <property type="entry name" value="OB_Dis3"/>
    <property type="match status" value="1"/>
</dbReference>
<sequence>MGSLIVESSAVPTHTEEDFVESDLKDSKKKKRRSRKSRQTLSVSETDLDASSSQGANTSLHHMMLHGHHQLPKECNAGIRLMPLTHAAEELAIDRNLQNQQSVPHESEEPLFSNSVPGPALIEEPVEAVLIARPVVDCLSRRKYFPPHWSADAVSKALEKGELLRAVFRVNAHNRLEAYCKIEGVQTDILISGVVAQNRAIDGDTVAIVIESPSLWPRMKGSNETMNNAASHNNFHEVLTHAQDRSSGKCNLDVESENGVSSNNIFVAQGGAYQDSESFPGEIPDKIYGSEVMGDGYVGGCQPSTSDSSRHSDAHDSRISLEKLCALTGLLPSKRPTGTVVAVIERSIRRDRIVGFLSVKQWIYSRESKKKNSRKNKHQLDISHGYVLLTPIDPRFTKMTVALRNLPLSIRKRLEANDLTIESDLVAAKVVDWAGESYIPDARVVQVFGRGSDVEAQIAAILFENAINASEFSSEVLSCLAHIPLEVPEEELQSRRDLRNSCIFTIDPSSATDLDDALSVEMLPNGNFRVGVHIADVSYFVRPDTALDIDAQIRSTSVYLLLRKLPMLPPMLSDNLASLNPGVDRLAFSIIWDMNSAGEVLDQWIGRTVIRSCCKLSYEHAQDIIDGLLDFQDRGQIVKSWPNLYGQFEWSNVIESVKRLHEISRLLRKFRFEGGALSLESPKIVYLFDDEGIPYDTVFSGRKDSNLLVEEFMLLANRTAAEVITRTYPSCALLRRHPEPNARKLRDFQAFCNKHGLKLDVSSSTHFHRSLEYIREEVGDDYVLFNILMSYAARPMQLASYFCSGESKDTSDHGHYALAVPSYTHFTSPLRRYPDIVVHRTLAAALEAEDVYLKRKKVLRNIAKEEKLERCFTGMRFDKDEIESVEAQEALSAGASKHRVPHTENLADMAAHCNEKKMATRHVKDATDKLYMWLLLKKKQILFSEARVLGLGPRFMSIYITKLAIERRIYYDEVDGLTVEWLDATSTLVLSQSHKRSNRKSSPGKNSRTVDEVALLVNPVDLKPELSDHLDGEMGESQTCGDMTERMDSAPAFFPLTLHLLSTIPVALHAVGGDDGPLDIVARMYVSSYFD</sequence>
<name>A0AAD4JLL5_PERFH</name>
<accession>A0AAD4JLL5</accession>
<dbReference type="InterPro" id="IPR050180">
    <property type="entry name" value="RNR_Ribonuclease"/>
</dbReference>
<keyword evidence="5" id="KW-0464">Manganese</keyword>
<comment type="function">
    <text evidence="5">3'-5'-exoribonuclease that specifically recognizes RNAs polyuridylated at their 3' end and mediates their degradation. Component of an exosome-independent RNA degradation pathway that mediates degradation of cytoplasmic mRNAs that have been deadenylated and subsequently uridylated at their 3'.</text>
</comment>
<dbReference type="Gene3D" id="2.40.50.700">
    <property type="match status" value="1"/>
</dbReference>
<keyword evidence="3 5" id="KW-0460">Magnesium</keyword>
<dbReference type="EC" id="3.1.13.-" evidence="5"/>
<keyword evidence="2 5" id="KW-0479">Metal-binding</keyword>
<dbReference type="InterPro" id="IPR022966">
    <property type="entry name" value="RNase_II/R_CS"/>
</dbReference>
<comment type="caution">
    <text evidence="8">The sequence shown here is derived from an EMBL/GenBank/DDBJ whole genome shotgun (WGS) entry which is preliminary data.</text>
</comment>